<dbReference type="InterPro" id="IPR014774">
    <property type="entry name" value="KaiC-like_dom"/>
</dbReference>
<organism evidence="8 9">
    <name type="scientific">Caballeronia zhejiangensis</name>
    <dbReference type="NCBI Taxonomy" id="871203"/>
    <lineage>
        <taxon>Bacteria</taxon>
        <taxon>Pseudomonadati</taxon>
        <taxon>Pseudomonadota</taxon>
        <taxon>Betaproteobacteria</taxon>
        <taxon>Burkholderiales</taxon>
        <taxon>Burkholderiaceae</taxon>
        <taxon>Caballeronia</taxon>
    </lineage>
</organism>
<dbReference type="Proteomes" id="UP000027451">
    <property type="component" value="Unassembled WGS sequence"/>
</dbReference>
<evidence type="ECO:0000313" key="9">
    <source>
        <dbReference type="Proteomes" id="UP000027451"/>
    </source>
</evidence>
<dbReference type="PROSITE" id="PS51146">
    <property type="entry name" value="KAIC"/>
    <property type="match status" value="2"/>
</dbReference>
<dbReference type="InterPro" id="IPR027417">
    <property type="entry name" value="P-loop_NTPase"/>
</dbReference>
<dbReference type="InterPro" id="IPR003593">
    <property type="entry name" value="AAA+_ATPase"/>
</dbReference>
<dbReference type="PANTHER" id="PTHR42926:SF1">
    <property type="entry name" value="CIRCADIAN CLOCK OSCILLATOR PROTEIN KAIC 1"/>
    <property type="match status" value="1"/>
</dbReference>
<sequence>MPEIVPLPLTKTGIPELDVVLRGGLPTHRLHLVEGAPGTGKTTIGMRFLIAGVEKAAKCLYVTFSESEQELRSAAATHGWDMSGIDIFELIPDEANASRQQTVLFPSEVEFDRTIERIIRRVEETGAERVVIDSVSELHMLAQNKLAYRRQMLELKRFMQGREVTAILLDDLLSGEDGELHSFVHGVITLQLIERDYGAARRRLRVAKMRGMNFQSGWHDYMLVPGEVLVFPSLIADEHASLPGGAPLESGFADLDRILGHGLDRGTTTMMIGPSGAGKSSIALSYALSSANNGEFASYFSFDETYETFLRRGHSLGLSADEAMASERFSWRRMNPSRLSPGEFVWAVRRDVEDRNARVVVIDSINSYLSTMPEERSLVLHLHELLTYLNRRGVVTIIVLAQQGVVGDVQNPIDLSFLSDTVLLLRFFEAAGRLRRALSVIKQRTGLHDNAIHEYQLSSIGVEVGPPLETLRGIFTGVPTYEGAREELIGEGDQPADAS</sequence>
<protein>
    <recommendedName>
        <fullName evidence="1">non-specific serine/threonine protein kinase</fullName>
        <ecNumber evidence="1">2.7.11.1</ecNumber>
    </recommendedName>
</protein>
<dbReference type="InterPro" id="IPR030665">
    <property type="entry name" value="KaiC"/>
</dbReference>
<evidence type="ECO:0000259" key="7">
    <source>
        <dbReference type="PROSITE" id="PS51146"/>
    </source>
</evidence>
<dbReference type="GO" id="GO:0005524">
    <property type="term" value="F:ATP binding"/>
    <property type="evidence" value="ECO:0007669"/>
    <property type="project" value="InterPro"/>
</dbReference>
<dbReference type="PIRSF" id="PIRSF039117">
    <property type="entry name" value="KaiC"/>
    <property type="match status" value="1"/>
</dbReference>
<keyword evidence="9" id="KW-1185">Reference proteome</keyword>
<dbReference type="Gene3D" id="3.40.50.300">
    <property type="entry name" value="P-loop containing nucleotide triphosphate hydrolases"/>
    <property type="match status" value="2"/>
</dbReference>
<dbReference type="InterPro" id="IPR010624">
    <property type="entry name" value="KaiC_dom"/>
</dbReference>
<accession>A0A656QT71</accession>
<evidence type="ECO:0000313" key="8">
    <source>
        <dbReference type="EMBL" id="KDR34050.1"/>
    </source>
</evidence>
<keyword evidence="6" id="KW-0378">Hydrolase</keyword>
<reference evidence="8 9" key="1">
    <citation type="submission" date="2014-03" db="EMBL/GenBank/DDBJ databases">
        <title>Draft Genome Sequences of Four Burkholderia Strains.</title>
        <authorList>
            <person name="Liu X.Y."/>
            <person name="Li C.X."/>
            <person name="Xu J.H."/>
        </authorList>
    </citation>
    <scope>NUCLEOTIDE SEQUENCE [LARGE SCALE GENOMIC DNA]</scope>
    <source>
        <strain evidence="8 9">OP-1</strain>
    </source>
</reference>
<dbReference type="InterPro" id="IPR051347">
    <property type="entry name" value="Circadian_clock_KaiC-rel"/>
</dbReference>
<feature type="domain" description="KaiC" evidence="7">
    <location>
        <begin position="246"/>
        <end position="478"/>
    </location>
</feature>
<dbReference type="SUPFAM" id="SSF52540">
    <property type="entry name" value="P-loop containing nucleoside triphosphate hydrolases"/>
    <property type="match status" value="2"/>
</dbReference>
<evidence type="ECO:0000256" key="2">
    <source>
        <dbReference type="ARBA" id="ARBA00022553"/>
    </source>
</evidence>
<dbReference type="Pfam" id="PF06745">
    <property type="entry name" value="ATPase"/>
    <property type="match status" value="2"/>
</dbReference>
<gene>
    <name evidence="8" type="ORF">BG60_02560</name>
</gene>
<dbReference type="EC" id="2.7.11.1" evidence="1"/>
<dbReference type="OrthoDB" id="9783783at2"/>
<dbReference type="RefSeq" id="WP_008346739.1">
    <property type="nucleotide sequence ID" value="NZ_CADFFU010000008.1"/>
</dbReference>
<keyword evidence="4" id="KW-0677">Repeat</keyword>
<evidence type="ECO:0000256" key="1">
    <source>
        <dbReference type="ARBA" id="ARBA00012513"/>
    </source>
</evidence>
<evidence type="ECO:0000256" key="6">
    <source>
        <dbReference type="ARBA" id="ARBA00022801"/>
    </source>
</evidence>
<keyword evidence="2" id="KW-0597">Phosphoprotein</keyword>
<dbReference type="PRINTS" id="PR01874">
    <property type="entry name" value="DNAREPAIRADA"/>
</dbReference>
<dbReference type="SMART" id="SM00382">
    <property type="entry name" value="AAA"/>
    <property type="match status" value="2"/>
</dbReference>
<comment type="caution">
    <text evidence="8">The sequence shown here is derived from an EMBL/GenBank/DDBJ whole genome shotgun (WGS) entry which is preliminary data.</text>
</comment>
<proteinExistence type="predicted"/>
<feature type="domain" description="KaiC" evidence="7">
    <location>
        <begin position="8"/>
        <end position="244"/>
    </location>
</feature>
<evidence type="ECO:0000256" key="5">
    <source>
        <dbReference type="ARBA" id="ARBA00022777"/>
    </source>
</evidence>
<dbReference type="GO" id="GO:0016787">
    <property type="term" value="F:hydrolase activity"/>
    <property type="evidence" value="ECO:0007669"/>
    <property type="project" value="UniProtKB-KW"/>
</dbReference>
<name>A0A656QT71_9BURK</name>
<keyword evidence="3" id="KW-0808">Transferase</keyword>
<dbReference type="AlphaFoldDB" id="A0A656QT71"/>
<dbReference type="PANTHER" id="PTHR42926">
    <property type="match status" value="1"/>
</dbReference>
<keyword evidence="5" id="KW-0418">Kinase</keyword>
<dbReference type="EMBL" id="JFHD01000001">
    <property type="protein sequence ID" value="KDR34050.1"/>
    <property type="molecule type" value="Genomic_DNA"/>
</dbReference>
<evidence type="ECO:0000256" key="4">
    <source>
        <dbReference type="ARBA" id="ARBA00022737"/>
    </source>
</evidence>
<evidence type="ECO:0000256" key="3">
    <source>
        <dbReference type="ARBA" id="ARBA00022679"/>
    </source>
</evidence>
<dbReference type="GO" id="GO:0004674">
    <property type="term" value="F:protein serine/threonine kinase activity"/>
    <property type="evidence" value="ECO:0007669"/>
    <property type="project" value="UniProtKB-EC"/>
</dbReference>